<proteinExistence type="predicted"/>
<dbReference type="STRING" id="630390.A0A180GVT5"/>
<reference evidence="8 9" key="3">
    <citation type="journal article" date="2017" name="G3 (Bethesda)">
        <title>Comparative analysis highlights variable genome content of wheat rusts and divergence of the mating loci.</title>
        <authorList>
            <person name="Cuomo C.A."/>
            <person name="Bakkeren G."/>
            <person name="Khalil H.B."/>
            <person name="Panwar V."/>
            <person name="Joly D."/>
            <person name="Linning R."/>
            <person name="Sakthikumar S."/>
            <person name="Song X."/>
            <person name="Adiconis X."/>
            <person name="Fan L."/>
            <person name="Goldberg J.M."/>
            <person name="Levin J.Z."/>
            <person name="Young S."/>
            <person name="Zeng Q."/>
            <person name="Anikster Y."/>
            <person name="Bruce M."/>
            <person name="Wang M."/>
            <person name="Yin C."/>
            <person name="McCallum B."/>
            <person name="Szabo L.J."/>
            <person name="Hulbert S."/>
            <person name="Chen X."/>
            <person name="Fellers J.P."/>
        </authorList>
    </citation>
    <scope>NUCLEOTIDE SEQUENCE</scope>
    <source>
        <strain evidence="8">isolate 1-1 / race 1 (BBBD)</strain>
        <strain evidence="9">Isolate 1-1 / race 1 (BBBD)</strain>
    </source>
</reference>
<dbReference type="PANTHER" id="PTHR46481:SF10">
    <property type="entry name" value="ZINC FINGER BED DOMAIN-CONTAINING PROTEIN 39"/>
    <property type="match status" value="1"/>
</dbReference>
<protein>
    <recommendedName>
        <fullName evidence="10">DUF659 domain-containing protein</fullName>
    </recommendedName>
</protein>
<dbReference type="Proteomes" id="UP000005240">
    <property type="component" value="Unassembled WGS sequence"/>
</dbReference>
<dbReference type="GO" id="GO:0008270">
    <property type="term" value="F:zinc ion binding"/>
    <property type="evidence" value="ECO:0007669"/>
    <property type="project" value="UniProtKB-KW"/>
</dbReference>
<dbReference type="InterPro" id="IPR012337">
    <property type="entry name" value="RNaseH-like_sf"/>
</dbReference>
<dbReference type="VEuPathDB" id="FungiDB:PTTG_26303"/>
<dbReference type="OrthoDB" id="2284502at2759"/>
<keyword evidence="3" id="KW-0863">Zinc-finger</keyword>
<evidence type="ECO:0000256" key="4">
    <source>
        <dbReference type="ARBA" id="ARBA00022833"/>
    </source>
</evidence>
<dbReference type="GO" id="GO:0005634">
    <property type="term" value="C:nucleus"/>
    <property type="evidence" value="ECO:0007669"/>
    <property type="project" value="UniProtKB-SubCell"/>
</dbReference>
<evidence type="ECO:0000256" key="1">
    <source>
        <dbReference type="ARBA" id="ARBA00004123"/>
    </source>
</evidence>
<evidence type="ECO:0008006" key="10">
    <source>
        <dbReference type="Google" id="ProtNLM"/>
    </source>
</evidence>
<feature type="compositionally biased region" description="Polar residues" evidence="6">
    <location>
        <begin position="1"/>
        <end position="25"/>
    </location>
</feature>
<gene>
    <name evidence="7" type="ORF">PTTG_26303</name>
</gene>
<feature type="region of interest" description="Disordered" evidence="6">
    <location>
        <begin position="1"/>
        <end position="45"/>
    </location>
</feature>
<evidence type="ECO:0000256" key="5">
    <source>
        <dbReference type="ARBA" id="ARBA00023242"/>
    </source>
</evidence>
<evidence type="ECO:0000313" key="9">
    <source>
        <dbReference type="Proteomes" id="UP000005240"/>
    </source>
</evidence>
<dbReference type="EnsemblFungi" id="PTTG_26303-t43_1">
    <property type="protein sequence ID" value="PTTG_26303-t43_1-p1"/>
    <property type="gene ID" value="PTTG_26303"/>
</dbReference>
<dbReference type="SUPFAM" id="SSF53098">
    <property type="entry name" value="Ribonuclease H-like"/>
    <property type="match status" value="1"/>
</dbReference>
<reference evidence="7" key="2">
    <citation type="submission" date="2016-05" db="EMBL/GenBank/DDBJ databases">
        <title>Comparative analysis highlights variable genome content of wheat rusts and divergence of the mating loci.</title>
        <authorList>
            <person name="Cuomo C.A."/>
            <person name="Bakkeren G."/>
            <person name="Szabo L."/>
            <person name="Khalil H."/>
            <person name="Joly D."/>
            <person name="Goldberg J."/>
            <person name="Young S."/>
            <person name="Zeng Q."/>
            <person name="Fellers J."/>
        </authorList>
    </citation>
    <scope>NUCLEOTIDE SEQUENCE [LARGE SCALE GENOMIC DNA]</scope>
    <source>
        <strain evidence="7">1-1 BBBD Race 1</strain>
    </source>
</reference>
<keyword evidence="2" id="KW-0479">Metal-binding</keyword>
<keyword evidence="9" id="KW-1185">Reference proteome</keyword>
<dbReference type="EMBL" id="ADAS02000019">
    <property type="protein sequence ID" value="OAV96458.1"/>
    <property type="molecule type" value="Genomic_DNA"/>
</dbReference>
<dbReference type="AlphaFoldDB" id="A0A180GVT5"/>
<sequence>MQPTRSQQRLQKSGTSLNSSSQNPPKNLDDNDPATSGGLRPTTDKEELSNAAVSALILLNQAQKVAQNNVSVCYKSYGIPELSKQKDKSGRRMIAYPCIMCGTKISPPTSDSSCSNLIKHASNCIRKQSKTQKNHTLGGLGITGTGSIDPKEVPQMCAIWCAEAARPFLALIDASHEKLLHPTVLKNLPTKKAVSKDIHLLYSAIQDSYQSTLQENKGALYLGVDTWQSPNGFDILEETDKSELEVMPLDFIQLSQRHTGKYLAQTIQLVVEKFGIQNQICGIMSTNASNNEAMVKDLKRMKCPRLKGDSKWIWCFAHILNLIVQGIL</sequence>
<dbReference type="InterPro" id="IPR052035">
    <property type="entry name" value="ZnF_BED_domain_contain"/>
</dbReference>
<evidence type="ECO:0000256" key="6">
    <source>
        <dbReference type="SAM" id="MobiDB-lite"/>
    </source>
</evidence>
<keyword evidence="4" id="KW-0862">Zinc</keyword>
<evidence type="ECO:0000256" key="3">
    <source>
        <dbReference type="ARBA" id="ARBA00022771"/>
    </source>
</evidence>
<name>A0A180GVT5_PUCT1</name>
<keyword evidence="5" id="KW-0539">Nucleus</keyword>
<organism evidence="7">
    <name type="scientific">Puccinia triticina (isolate 1-1 / race 1 (BBBD))</name>
    <name type="common">Brown leaf rust fungus</name>
    <dbReference type="NCBI Taxonomy" id="630390"/>
    <lineage>
        <taxon>Eukaryota</taxon>
        <taxon>Fungi</taxon>
        <taxon>Dikarya</taxon>
        <taxon>Basidiomycota</taxon>
        <taxon>Pucciniomycotina</taxon>
        <taxon>Pucciniomycetes</taxon>
        <taxon>Pucciniales</taxon>
        <taxon>Pucciniaceae</taxon>
        <taxon>Puccinia</taxon>
    </lineage>
</organism>
<reference evidence="7" key="1">
    <citation type="submission" date="2009-11" db="EMBL/GenBank/DDBJ databases">
        <authorList>
            <consortium name="The Broad Institute Genome Sequencing Platform"/>
            <person name="Ward D."/>
            <person name="Feldgarden M."/>
            <person name="Earl A."/>
            <person name="Young S.K."/>
            <person name="Zeng Q."/>
            <person name="Koehrsen M."/>
            <person name="Alvarado L."/>
            <person name="Berlin A."/>
            <person name="Bochicchio J."/>
            <person name="Borenstein D."/>
            <person name="Chapman S.B."/>
            <person name="Chen Z."/>
            <person name="Engels R."/>
            <person name="Freedman E."/>
            <person name="Gellesch M."/>
            <person name="Goldberg J."/>
            <person name="Griggs A."/>
            <person name="Gujja S."/>
            <person name="Heilman E."/>
            <person name="Heiman D."/>
            <person name="Hepburn T."/>
            <person name="Howarth C."/>
            <person name="Jen D."/>
            <person name="Larson L."/>
            <person name="Lewis B."/>
            <person name="Mehta T."/>
            <person name="Park D."/>
            <person name="Pearson M."/>
            <person name="Roberts A."/>
            <person name="Saif S."/>
            <person name="Shea T."/>
            <person name="Shenoy N."/>
            <person name="Sisk P."/>
            <person name="Stolte C."/>
            <person name="Sykes S."/>
            <person name="Thomson T."/>
            <person name="Walk T."/>
            <person name="White J."/>
            <person name="Yandava C."/>
            <person name="Izard J."/>
            <person name="Baranova O.V."/>
            <person name="Blanton J.M."/>
            <person name="Tanner A.C."/>
            <person name="Dewhirst F.E."/>
            <person name="Haas B."/>
            <person name="Nusbaum C."/>
            <person name="Birren B."/>
        </authorList>
    </citation>
    <scope>NUCLEOTIDE SEQUENCE [LARGE SCALE GENOMIC DNA]</scope>
    <source>
        <strain evidence="7">1-1 BBBD Race 1</strain>
    </source>
</reference>
<evidence type="ECO:0000313" key="7">
    <source>
        <dbReference type="EMBL" id="OAV96458.1"/>
    </source>
</evidence>
<comment type="subcellular location">
    <subcellularLocation>
        <location evidence="1">Nucleus</location>
    </subcellularLocation>
</comment>
<accession>A0A180GVT5</accession>
<reference evidence="8" key="4">
    <citation type="submission" date="2025-05" db="UniProtKB">
        <authorList>
            <consortium name="EnsemblFungi"/>
        </authorList>
    </citation>
    <scope>IDENTIFICATION</scope>
    <source>
        <strain evidence="8">isolate 1-1 / race 1 (BBBD)</strain>
    </source>
</reference>
<evidence type="ECO:0000313" key="8">
    <source>
        <dbReference type="EnsemblFungi" id="PTTG_26303-t43_1-p1"/>
    </source>
</evidence>
<dbReference type="PANTHER" id="PTHR46481">
    <property type="entry name" value="ZINC FINGER BED DOMAIN-CONTAINING PROTEIN 4"/>
    <property type="match status" value="1"/>
</dbReference>
<evidence type="ECO:0000256" key="2">
    <source>
        <dbReference type="ARBA" id="ARBA00022723"/>
    </source>
</evidence>